<reference evidence="2 3" key="1">
    <citation type="journal article" date="2021" name="Nat. Plants">
        <title>The Taxus genome provides insights into paclitaxel biosynthesis.</title>
        <authorList>
            <person name="Xiong X."/>
            <person name="Gou J."/>
            <person name="Liao Q."/>
            <person name="Li Y."/>
            <person name="Zhou Q."/>
            <person name="Bi G."/>
            <person name="Li C."/>
            <person name="Du R."/>
            <person name="Wang X."/>
            <person name="Sun T."/>
            <person name="Guo L."/>
            <person name="Liang H."/>
            <person name="Lu P."/>
            <person name="Wu Y."/>
            <person name="Zhang Z."/>
            <person name="Ro D.K."/>
            <person name="Shang Y."/>
            <person name="Huang S."/>
            <person name="Yan J."/>
        </authorList>
    </citation>
    <scope>NUCLEOTIDE SEQUENCE [LARGE SCALE GENOMIC DNA]</scope>
    <source>
        <strain evidence="2">Ta-2019</strain>
    </source>
</reference>
<accession>A0AA38CE70</accession>
<evidence type="ECO:0000313" key="2">
    <source>
        <dbReference type="EMBL" id="KAH9297601.1"/>
    </source>
</evidence>
<sequence length="53" mass="5200">CGSAEKPTGSPNSKGTSGTRVREGREPAGSAGTGNCSTRTVGPEGRVGRGKPV</sequence>
<protein>
    <submittedName>
        <fullName evidence="2">Uncharacterized protein</fullName>
    </submittedName>
</protein>
<dbReference type="Proteomes" id="UP000824469">
    <property type="component" value="Unassembled WGS sequence"/>
</dbReference>
<dbReference type="EMBL" id="JAHRHJ020000010">
    <property type="protein sequence ID" value="KAH9297601.1"/>
    <property type="molecule type" value="Genomic_DNA"/>
</dbReference>
<feature type="compositionally biased region" description="Polar residues" evidence="1">
    <location>
        <begin position="9"/>
        <end position="19"/>
    </location>
</feature>
<keyword evidence="3" id="KW-1185">Reference proteome</keyword>
<organism evidence="2 3">
    <name type="scientific">Taxus chinensis</name>
    <name type="common">Chinese yew</name>
    <name type="synonym">Taxus wallichiana var. chinensis</name>
    <dbReference type="NCBI Taxonomy" id="29808"/>
    <lineage>
        <taxon>Eukaryota</taxon>
        <taxon>Viridiplantae</taxon>
        <taxon>Streptophyta</taxon>
        <taxon>Embryophyta</taxon>
        <taxon>Tracheophyta</taxon>
        <taxon>Spermatophyta</taxon>
        <taxon>Pinopsida</taxon>
        <taxon>Pinidae</taxon>
        <taxon>Conifers II</taxon>
        <taxon>Cupressales</taxon>
        <taxon>Taxaceae</taxon>
        <taxon>Taxus</taxon>
    </lineage>
</organism>
<comment type="caution">
    <text evidence="2">The sequence shown here is derived from an EMBL/GenBank/DDBJ whole genome shotgun (WGS) entry which is preliminary data.</text>
</comment>
<name>A0AA38CE70_TAXCH</name>
<feature type="region of interest" description="Disordered" evidence="1">
    <location>
        <begin position="1"/>
        <end position="53"/>
    </location>
</feature>
<evidence type="ECO:0000313" key="3">
    <source>
        <dbReference type="Proteomes" id="UP000824469"/>
    </source>
</evidence>
<gene>
    <name evidence="2" type="ORF">KI387_029283</name>
</gene>
<proteinExistence type="predicted"/>
<evidence type="ECO:0000256" key="1">
    <source>
        <dbReference type="SAM" id="MobiDB-lite"/>
    </source>
</evidence>
<dbReference type="AlphaFoldDB" id="A0AA38CE70"/>
<feature type="non-terminal residue" evidence="2">
    <location>
        <position position="1"/>
    </location>
</feature>